<dbReference type="AlphaFoldDB" id="A0AAA9T579"/>
<protein>
    <recommendedName>
        <fullName evidence="18">Endonuclease 8-like 2</fullName>
        <ecNumber evidence="2">4.2.99.18</ecNumber>
    </recommendedName>
    <alternativeName>
        <fullName evidence="20">DNA glycosylase/AP lyase Neil2</fullName>
    </alternativeName>
    <alternativeName>
        <fullName evidence="19">DNA-(apurinic or apyrimidinic site) lyase Neil2</fullName>
    </alternativeName>
    <alternativeName>
        <fullName evidence="22">Endonuclease VIII-like 2</fullName>
    </alternativeName>
    <alternativeName>
        <fullName evidence="21">Nei-like protein 2</fullName>
    </alternativeName>
</protein>
<accession>A0AAA9T579</accession>
<dbReference type="FunFam" id="1.10.8.50:FF:000010">
    <property type="entry name" value="endonuclease 8-like 2"/>
    <property type="match status" value="1"/>
</dbReference>
<feature type="compositionally biased region" description="Low complexity" evidence="24">
    <location>
        <begin position="124"/>
        <end position="136"/>
    </location>
</feature>
<dbReference type="GO" id="GO:0005654">
    <property type="term" value="C:nucleoplasm"/>
    <property type="evidence" value="ECO:0007669"/>
    <property type="project" value="Ensembl"/>
</dbReference>
<dbReference type="Gene3D" id="1.10.8.50">
    <property type="match status" value="1"/>
</dbReference>
<dbReference type="GO" id="GO:0005737">
    <property type="term" value="C:cytoplasm"/>
    <property type="evidence" value="ECO:0007669"/>
    <property type="project" value="Ensembl"/>
</dbReference>
<keyword evidence="13" id="KW-0539">Nucleus</keyword>
<dbReference type="GO" id="GO:0003684">
    <property type="term" value="F:damaged DNA binding"/>
    <property type="evidence" value="ECO:0007669"/>
    <property type="project" value="InterPro"/>
</dbReference>
<keyword evidence="5" id="KW-0227">DNA damage</keyword>
<dbReference type="EC" id="4.2.99.18" evidence="2"/>
<keyword evidence="8" id="KW-0862">Zinc</keyword>
<dbReference type="SMART" id="SM01232">
    <property type="entry name" value="H2TH"/>
    <property type="match status" value="1"/>
</dbReference>
<feature type="compositionally biased region" description="Basic and acidic residues" evidence="24">
    <location>
        <begin position="1"/>
        <end position="15"/>
    </location>
</feature>
<comment type="subcellular location">
    <subcellularLocation>
        <location evidence="1">Nucleus</location>
    </subcellularLocation>
</comment>
<keyword evidence="7" id="KW-0378">Hydrolase</keyword>
<feature type="region of interest" description="Disordered" evidence="24">
    <location>
        <begin position="102"/>
        <end position="148"/>
    </location>
</feature>
<dbReference type="GO" id="GO:0016799">
    <property type="term" value="F:hydrolase activity, hydrolyzing N-glycosyl compounds"/>
    <property type="evidence" value="ECO:0007669"/>
    <property type="project" value="InterPro"/>
</dbReference>
<evidence type="ECO:0000256" key="5">
    <source>
        <dbReference type="ARBA" id="ARBA00022763"/>
    </source>
</evidence>
<evidence type="ECO:0000256" key="4">
    <source>
        <dbReference type="ARBA" id="ARBA00022723"/>
    </source>
</evidence>
<dbReference type="Pfam" id="PF06831">
    <property type="entry name" value="H2TH"/>
    <property type="match status" value="1"/>
</dbReference>
<evidence type="ECO:0000256" key="10">
    <source>
        <dbReference type="ARBA" id="ARBA00023125"/>
    </source>
</evidence>
<dbReference type="Ensembl" id="ENSBTAT00000106262.1">
    <property type="protein sequence ID" value="ENSBTAP00000091877.1"/>
    <property type="gene ID" value="ENSBTAG00000004769.4"/>
</dbReference>
<feature type="compositionally biased region" description="Basic and acidic residues" evidence="24">
    <location>
        <begin position="107"/>
        <end position="123"/>
    </location>
</feature>
<organism evidence="26 27">
    <name type="scientific">Bos taurus</name>
    <name type="common">Bovine</name>
    <dbReference type="NCBI Taxonomy" id="9913"/>
    <lineage>
        <taxon>Eukaryota</taxon>
        <taxon>Metazoa</taxon>
        <taxon>Chordata</taxon>
        <taxon>Craniata</taxon>
        <taxon>Vertebrata</taxon>
        <taxon>Euteleostomi</taxon>
        <taxon>Mammalia</taxon>
        <taxon>Eutheria</taxon>
        <taxon>Laurasiatheria</taxon>
        <taxon>Artiodactyla</taxon>
        <taxon>Ruminantia</taxon>
        <taxon>Pecora</taxon>
        <taxon>Bovidae</taxon>
        <taxon>Bovinae</taxon>
        <taxon>Bos</taxon>
    </lineage>
</organism>
<dbReference type="GeneTree" id="ENSGT00940000153230"/>
<evidence type="ECO:0000256" key="15">
    <source>
        <dbReference type="ARBA" id="ARBA00023295"/>
    </source>
</evidence>
<reference evidence="26" key="1">
    <citation type="submission" date="2018-03" db="EMBL/GenBank/DDBJ databases">
        <title>ARS-UCD1.2.</title>
        <authorList>
            <person name="Rosen B.D."/>
            <person name="Bickhart D.M."/>
            <person name="Koren S."/>
            <person name="Schnabel R.D."/>
            <person name="Hall R."/>
            <person name="Zimin A."/>
            <person name="Dreischer C."/>
            <person name="Schultheiss S."/>
            <person name="Schroeder S.G."/>
            <person name="Elsik C.G."/>
            <person name="Couldrey C."/>
            <person name="Liu G.E."/>
            <person name="Van Tassell C.P."/>
            <person name="Phillippy A.M."/>
            <person name="Smith T.P.L."/>
            <person name="Medrano J.F."/>
        </authorList>
    </citation>
    <scope>NUCLEOTIDE SEQUENCE [LARGE SCALE GENOMIC DNA]</scope>
    <source>
        <strain evidence="26">Hereford</strain>
    </source>
</reference>
<keyword evidence="10" id="KW-0238">DNA-binding</keyword>
<evidence type="ECO:0000256" key="18">
    <source>
        <dbReference type="ARBA" id="ARBA00073167"/>
    </source>
</evidence>
<keyword evidence="12" id="KW-0456">Lyase</keyword>
<dbReference type="PANTHER" id="PTHR22993:SF29">
    <property type="entry name" value="ENDONUCLEASE 8-LIKE 2"/>
    <property type="match status" value="1"/>
</dbReference>
<evidence type="ECO:0000313" key="26">
    <source>
        <dbReference type="Ensembl" id="ENSBTAP00000091877.1"/>
    </source>
</evidence>
<dbReference type="InterPro" id="IPR010979">
    <property type="entry name" value="Ribosomal_uS13-like_H2TH"/>
</dbReference>
<evidence type="ECO:0000256" key="1">
    <source>
        <dbReference type="ARBA" id="ARBA00004123"/>
    </source>
</evidence>
<gene>
    <name evidence="26" type="primary">NEIL2</name>
</gene>
<dbReference type="InterPro" id="IPR000214">
    <property type="entry name" value="Znf_DNA_glyclase/AP_lyase"/>
</dbReference>
<evidence type="ECO:0000256" key="20">
    <source>
        <dbReference type="ARBA" id="ARBA00081875"/>
    </source>
</evidence>
<keyword evidence="15" id="KW-0326">Glycosidase</keyword>
<reference evidence="26" key="2">
    <citation type="submission" date="2025-08" db="UniProtKB">
        <authorList>
            <consortium name="Ensembl"/>
        </authorList>
    </citation>
    <scope>IDENTIFICATION</scope>
    <source>
        <strain evidence="26">Hereford</strain>
    </source>
</reference>
<dbReference type="GO" id="GO:0006284">
    <property type="term" value="P:base-excision repair"/>
    <property type="evidence" value="ECO:0007669"/>
    <property type="project" value="InterPro"/>
</dbReference>
<dbReference type="PROSITE" id="PS51066">
    <property type="entry name" value="ZF_FPG_2"/>
    <property type="match status" value="1"/>
</dbReference>
<sequence length="363" mass="40188">FGKADRGGQRKHGDELGPQSRKKVDKGWLLFRLQGQSGGRLWCGAWHVVGAAWRKVVKTGGSSKKLNPTSFQSLWLQDSQVHGKKLFLRFDPDEEAVSLGNSLLSEPLREGEQKDKARHHQEASDPSSWSPGGDSAVPSGDDGLQCLGGDTPAGGAERWLQVSFGLFGSIRVNEFSRAKKANKRGDWRDPVPRLVLHFSGSGFLAFYNCQMTWRFSSPVVSPASDILSEKFHRGQALEALGREQPICYTLLDQRYFSGLGNIIKNEALFRAGIHPLSPGSLLGLPRLEALVDHVVAFSADWLQGKFQGTRQHTQIYQKEQCPAGHQVVRESLGPPGGFQRLTWWCPQCQPRLSADEPKQLQPS</sequence>
<evidence type="ECO:0000313" key="27">
    <source>
        <dbReference type="Proteomes" id="UP000009136"/>
    </source>
</evidence>
<evidence type="ECO:0000256" key="19">
    <source>
        <dbReference type="ARBA" id="ARBA00076845"/>
    </source>
</evidence>
<evidence type="ECO:0000256" key="3">
    <source>
        <dbReference type="ARBA" id="ARBA00022553"/>
    </source>
</evidence>
<evidence type="ECO:0000259" key="25">
    <source>
        <dbReference type="PROSITE" id="PS51066"/>
    </source>
</evidence>
<dbReference type="PANTHER" id="PTHR22993">
    <property type="entry name" value="FORMAMIDOPYRIMIDINE-DNA GLYCOSYLASE"/>
    <property type="match status" value="1"/>
</dbReference>
<dbReference type="GO" id="GO:0140078">
    <property type="term" value="F:class I DNA-(apurinic or apyrimidinic site) endonuclease activity"/>
    <property type="evidence" value="ECO:0007669"/>
    <property type="project" value="UniProtKB-EC"/>
</dbReference>
<evidence type="ECO:0000256" key="2">
    <source>
        <dbReference type="ARBA" id="ARBA00012720"/>
    </source>
</evidence>
<evidence type="ECO:0000256" key="11">
    <source>
        <dbReference type="ARBA" id="ARBA00023204"/>
    </source>
</evidence>
<evidence type="ECO:0000256" key="21">
    <source>
        <dbReference type="ARBA" id="ARBA00082923"/>
    </source>
</evidence>
<evidence type="ECO:0000256" key="13">
    <source>
        <dbReference type="ARBA" id="ARBA00023242"/>
    </source>
</evidence>
<evidence type="ECO:0000256" key="9">
    <source>
        <dbReference type="ARBA" id="ARBA00022990"/>
    </source>
</evidence>
<keyword evidence="27" id="KW-1185">Reference proteome</keyword>
<feature type="domain" description="FPG-type" evidence="25">
    <location>
        <begin position="314"/>
        <end position="350"/>
    </location>
</feature>
<keyword evidence="3" id="KW-0597">Phosphoprotein</keyword>
<reference evidence="26" key="3">
    <citation type="submission" date="2025-09" db="UniProtKB">
        <authorList>
            <consortium name="Ensembl"/>
        </authorList>
    </citation>
    <scope>IDENTIFICATION</scope>
    <source>
        <strain evidence="26">Hereford</strain>
    </source>
</reference>
<comment type="function">
    <text evidence="16">Involved in base excision repair of DNA damaged by oxidation or by mutagenic agents. Has DNA glycosylase activity towards 5-hydroxyuracil and other oxidized derivatives of cytosine with a preference for mismatched double-stranded DNA (DNA bubbles). Has low or no DNA glycosylase activity towards thymine glycol, 2-hydroxyadenine, hypoxanthine and 8-oxoguanine. Has AP (apurinic/apyrimidinic) lyase activity and introduces nicks in the DNA strand. Cleaves the DNA backbone by beta-delta elimination to generate a single-strand break at the site of the removed base with both 3'- and 5'-phosphates.</text>
</comment>
<evidence type="ECO:0000256" key="7">
    <source>
        <dbReference type="ARBA" id="ARBA00022801"/>
    </source>
</evidence>
<dbReference type="GO" id="GO:0008270">
    <property type="term" value="F:zinc ion binding"/>
    <property type="evidence" value="ECO:0007669"/>
    <property type="project" value="UniProtKB-KW"/>
</dbReference>
<evidence type="ECO:0000256" key="23">
    <source>
        <dbReference type="PROSITE-ProRule" id="PRU00391"/>
    </source>
</evidence>
<keyword evidence="11" id="KW-0234">DNA repair</keyword>
<evidence type="ECO:0000256" key="6">
    <source>
        <dbReference type="ARBA" id="ARBA00022771"/>
    </source>
</evidence>
<dbReference type="GO" id="GO:0008017">
    <property type="term" value="F:microtubule binding"/>
    <property type="evidence" value="ECO:0007669"/>
    <property type="project" value="Ensembl"/>
</dbReference>
<keyword evidence="6 23" id="KW-0863">Zinc-finger</keyword>
<proteinExistence type="predicted"/>
<dbReference type="SUPFAM" id="SSF46946">
    <property type="entry name" value="S13-like H2TH domain"/>
    <property type="match status" value="1"/>
</dbReference>
<comment type="subunit">
    <text evidence="17">Binds EP300.</text>
</comment>
<evidence type="ECO:0000256" key="17">
    <source>
        <dbReference type="ARBA" id="ARBA00062783"/>
    </source>
</evidence>
<evidence type="ECO:0000256" key="8">
    <source>
        <dbReference type="ARBA" id="ARBA00022833"/>
    </source>
</evidence>
<evidence type="ECO:0000256" key="24">
    <source>
        <dbReference type="SAM" id="MobiDB-lite"/>
    </source>
</evidence>
<evidence type="ECO:0000256" key="14">
    <source>
        <dbReference type="ARBA" id="ARBA00023268"/>
    </source>
</evidence>
<feature type="region of interest" description="Disordered" evidence="24">
    <location>
        <begin position="1"/>
        <end position="20"/>
    </location>
</feature>
<evidence type="ECO:0000256" key="22">
    <source>
        <dbReference type="ARBA" id="ARBA00083340"/>
    </source>
</evidence>
<keyword evidence="4" id="KW-0479">Metal-binding</keyword>
<evidence type="ECO:0000256" key="16">
    <source>
        <dbReference type="ARBA" id="ARBA00056755"/>
    </source>
</evidence>
<evidence type="ECO:0000256" key="12">
    <source>
        <dbReference type="ARBA" id="ARBA00023239"/>
    </source>
</evidence>
<dbReference type="InterPro" id="IPR015886">
    <property type="entry name" value="H2TH_FPG"/>
</dbReference>
<name>A0AAA9T579_BOVIN</name>
<keyword evidence="9" id="KW-0007">Acetylation</keyword>
<keyword evidence="14" id="KW-0511">Multifunctional enzyme</keyword>
<dbReference type="Proteomes" id="UP000009136">
    <property type="component" value="Chromosome 8"/>
</dbReference>
<dbReference type="GO" id="GO:0072686">
    <property type="term" value="C:mitotic spindle"/>
    <property type="evidence" value="ECO:0007669"/>
    <property type="project" value="Ensembl"/>
</dbReference>